<evidence type="ECO:0000313" key="2">
    <source>
        <dbReference type="Proteomes" id="UP000435041"/>
    </source>
</evidence>
<name>A0A6H9FZJ2_MICAE</name>
<dbReference type="EMBL" id="BJCI01000033">
    <property type="protein sequence ID" value="GCL50633.1"/>
    <property type="molecule type" value="Genomic_DNA"/>
</dbReference>
<gene>
    <name evidence="1" type="ORF">NIES3804_22010</name>
</gene>
<comment type="caution">
    <text evidence="1">The sequence shown here is derived from an EMBL/GenBank/DDBJ whole genome shotgun (WGS) entry which is preliminary data.</text>
</comment>
<sequence>MIAEKIEQVQELDRLGKPISEILEAIDSPKARKVLREYKDFLESKEEKN</sequence>
<proteinExistence type="predicted"/>
<accession>A0A6H9FZJ2</accession>
<dbReference type="RefSeq" id="WP_159293699.1">
    <property type="nucleotide sequence ID" value="NZ_BJCI01000033.1"/>
</dbReference>
<reference evidence="1 2" key="1">
    <citation type="submission" date="2019-02" db="EMBL/GenBank/DDBJ databases">
        <title>Draft genome sequence of Arthrospira platensis NIES-3804.</title>
        <authorList>
            <person name="Yamaguchi H."/>
            <person name="Suzuki S."/>
            <person name="Kawachi M."/>
        </authorList>
    </citation>
    <scope>NUCLEOTIDE SEQUENCE [LARGE SCALE GENOMIC DNA]</scope>
    <source>
        <strain evidence="1 2">NIES-3804</strain>
    </source>
</reference>
<dbReference type="Proteomes" id="UP000435041">
    <property type="component" value="Unassembled WGS sequence"/>
</dbReference>
<organism evidence="1 2">
    <name type="scientific">Microcystis aeruginosa NIES-3804</name>
    <dbReference type="NCBI Taxonomy" id="2517783"/>
    <lineage>
        <taxon>Bacteria</taxon>
        <taxon>Bacillati</taxon>
        <taxon>Cyanobacteriota</taxon>
        <taxon>Cyanophyceae</taxon>
        <taxon>Oscillatoriophycideae</taxon>
        <taxon>Chroococcales</taxon>
        <taxon>Microcystaceae</taxon>
        <taxon>Microcystis</taxon>
    </lineage>
</organism>
<dbReference type="AlphaFoldDB" id="A0A6H9FZJ2"/>
<protein>
    <submittedName>
        <fullName evidence="1">Uncharacterized protein</fullName>
    </submittedName>
</protein>
<evidence type="ECO:0000313" key="1">
    <source>
        <dbReference type="EMBL" id="GCL50633.1"/>
    </source>
</evidence>